<dbReference type="GO" id="GO:0019843">
    <property type="term" value="F:rRNA binding"/>
    <property type="evidence" value="ECO:0007669"/>
    <property type="project" value="InterPro"/>
</dbReference>
<dbReference type="AlphaFoldDB" id="A0AA96ZVI5"/>
<dbReference type="InterPro" id="IPR007109">
    <property type="entry name" value="Brix"/>
</dbReference>
<dbReference type="Gene3D" id="3.40.50.10480">
    <property type="entry name" value="Probable brix-domain ribosomal biogenesis protein"/>
    <property type="match status" value="1"/>
</dbReference>
<evidence type="ECO:0000313" key="3">
    <source>
        <dbReference type="EMBL" id="WNY26885.1"/>
    </source>
</evidence>
<protein>
    <recommendedName>
        <fullName evidence="2">Brix domain-containing protein</fullName>
    </recommendedName>
</protein>
<dbReference type="EMBL" id="CP131061">
    <property type="protein sequence ID" value="WNY26885.1"/>
    <property type="molecule type" value="Genomic_DNA"/>
</dbReference>
<dbReference type="SUPFAM" id="SSF52954">
    <property type="entry name" value="Class II aaRS ABD-related"/>
    <property type="match status" value="1"/>
</dbReference>
<dbReference type="GeneID" id="89228074"/>
<evidence type="ECO:0000313" key="4">
    <source>
        <dbReference type="Proteomes" id="UP001304970"/>
    </source>
</evidence>
<evidence type="ECO:0000256" key="1">
    <source>
        <dbReference type="SAM" id="MobiDB-lite"/>
    </source>
</evidence>
<sequence>MLFMTSSRKPSQKTKILCKKLALFFDAAYMNRGKTSFSDILESASGSVLLVVGEFHGNPGSLSFYDAGGKPFLSVYVSESYPEPISLGDLRFGRHVFCGTKDSAIFEALNRVLLDGAGDFIPSVSISDAKLDAKSEKEKPAKPAESKPLTGKEKNETFVRKLSVYDDRLDFSLNGNTFLRLYVKSVKTGAAAGGEQ</sequence>
<dbReference type="PROSITE" id="PS50833">
    <property type="entry name" value="BRIX"/>
    <property type="match status" value="1"/>
</dbReference>
<organism evidence="3 4">
    <name type="scientific">Methanolapillus ohkumae</name>
    <dbReference type="NCBI Taxonomy" id="3028298"/>
    <lineage>
        <taxon>Archaea</taxon>
        <taxon>Methanobacteriati</taxon>
        <taxon>Methanobacteriota</taxon>
        <taxon>Stenosarchaea group</taxon>
        <taxon>Methanomicrobia</taxon>
        <taxon>Methanosarcinales</taxon>
        <taxon>Methanosarcinaceae</taxon>
        <taxon>Methanolapillus</taxon>
    </lineage>
</organism>
<dbReference type="Proteomes" id="UP001304970">
    <property type="component" value="Chromosome"/>
</dbReference>
<evidence type="ECO:0000259" key="2">
    <source>
        <dbReference type="PROSITE" id="PS50833"/>
    </source>
</evidence>
<name>A0AA96ZVI5_9EURY</name>
<feature type="domain" description="Brix" evidence="2">
    <location>
        <begin position="1"/>
        <end position="196"/>
    </location>
</feature>
<reference evidence="3 4" key="1">
    <citation type="submission" date="2023-07" db="EMBL/GenBank/DDBJ databases">
        <title>Closed genome sequence of Methanosarcinaceae archaeon Am2.</title>
        <authorList>
            <person name="Poehlein A."/>
            <person name="Protasov E."/>
            <person name="Platt K."/>
            <person name="Reeh H."/>
            <person name="Daniel R."/>
            <person name="Brune A."/>
        </authorList>
    </citation>
    <scope>NUCLEOTIDE SEQUENCE [LARGE SCALE GENOMIC DNA]</scope>
    <source>
        <strain evidence="3 4">Am2</strain>
    </source>
</reference>
<dbReference type="RefSeq" id="WP_338098388.1">
    <property type="nucleotide sequence ID" value="NZ_CP131061.1"/>
</dbReference>
<gene>
    <name evidence="3" type="ORF">MsAm2_06660</name>
</gene>
<proteinExistence type="predicted"/>
<feature type="region of interest" description="Disordered" evidence="1">
    <location>
        <begin position="132"/>
        <end position="152"/>
    </location>
</feature>
<accession>A0AA96ZVI5</accession>
<keyword evidence="4" id="KW-1185">Reference proteome</keyword>
<dbReference type="GO" id="GO:0006364">
    <property type="term" value="P:rRNA processing"/>
    <property type="evidence" value="ECO:0007669"/>
    <property type="project" value="InterPro"/>
</dbReference>